<protein>
    <submittedName>
        <fullName evidence="9">Spindle pole body component alp6</fullName>
    </submittedName>
</protein>
<dbReference type="GO" id="GO:0051321">
    <property type="term" value="P:meiotic cell cycle"/>
    <property type="evidence" value="ECO:0007669"/>
    <property type="project" value="TreeGrafter"/>
</dbReference>
<dbReference type="InterPro" id="IPR041470">
    <property type="entry name" value="GCP_N"/>
</dbReference>
<dbReference type="GO" id="GO:0061497">
    <property type="term" value="C:inner plaque of mitotic spindle pole body"/>
    <property type="evidence" value="ECO:0007669"/>
    <property type="project" value="EnsemblFungi"/>
</dbReference>
<evidence type="ECO:0000256" key="5">
    <source>
        <dbReference type="ARBA" id="ARBA00023212"/>
    </source>
</evidence>
<evidence type="ECO:0000313" key="10">
    <source>
        <dbReference type="Proteomes" id="UP000094526"/>
    </source>
</evidence>
<dbReference type="eggNOG" id="KOG2000">
    <property type="taxonomic scope" value="Eukaryota"/>
</dbReference>
<dbReference type="InterPro" id="IPR042241">
    <property type="entry name" value="GCP_C_sf"/>
</dbReference>
<dbReference type="GO" id="GO:0061496">
    <property type="term" value="C:half bridge of mitotic spindle pole body"/>
    <property type="evidence" value="ECO:0007669"/>
    <property type="project" value="EnsemblFungi"/>
</dbReference>
<dbReference type="InterPro" id="IPR007259">
    <property type="entry name" value="GCP"/>
</dbReference>
<dbReference type="GO" id="GO:0007020">
    <property type="term" value="P:microtubule nucleation"/>
    <property type="evidence" value="ECO:0007669"/>
    <property type="project" value="InterPro"/>
</dbReference>
<dbReference type="STRING" id="86049.A0A1C1CGP5"/>
<dbReference type="VEuPathDB" id="FungiDB:CLCR_03292"/>
<proteinExistence type="inferred from homology"/>
<comment type="similarity">
    <text evidence="2">Belongs to the TUBGCP family.</text>
</comment>
<dbReference type="Pfam" id="PF04130">
    <property type="entry name" value="GCP_C_terminal"/>
    <property type="match status" value="1"/>
</dbReference>
<dbReference type="Proteomes" id="UP000094526">
    <property type="component" value="Unassembled WGS sequence"/>
</dbReference>
<keyword evidence="10" id="KW-1185">Reference proteome</keyword>
<feature type="compositionally biased region" description="Polar residues" evidence="6">
    <location>
        <begin position="936"/>
        <end position="958"/>
    </location>
</feature>
<dbReference type="GO" id="GO:0000923">
    <property type="term" value="C:equatorial microtubule organizing center"/>
    <property type="evidence" value="ECO:0007669"/>
    <property type="project" value="EnsemblFungi"/>
</dbReference>
<dbReference type="GO" id="GO:0043015">
    <property type="term" value="F:gamma-tubulin binding"/>
    <property type="evidence" value="ECO:0007669"/>
    <property type="project" value="InterPro"/>
</dbReference>
<evidence type="ECO:0000313" key="9">
    <source>
        <dbReference type="EMBL" id="OCT47637.1"/>
    </source>
</evidence>
<gene>
    <name evidence="9" type="primary">alp6</name>
    <name evidence="9" type="ORF">CLCR_03292</name>
</gene>
<sequence>MADPRLNRIEGTLTSLLESLIPPGADQDDTEIEFRIDSAIQNAKEIVLSADSRLPADTNQAQDLIKRKLLRENASPEKAARFSNLYSRLLAIPVLNQKWAILYLLYKLSDNARAEPPPRNPPVDSNQLANVPRRHTLSPGKPVVADEDEEEHEHEHEHDDADARPPQPSLRRGRAFSAKLNQPKADVEAAGEEDGRTQPQEADKKQQQPQLQQAAQAKLKARVLFPSELDLLRDLPFNLQGVSSAHLDFTDATCLKLPPTLPVPILSLLHALAEPCLLYRGLAEYAAGQDGGLIDQSLRSAINNELRSYLSLVASLETEIRQALATVQNTQDQKSVRLTGVTLKRCLIWTRDATMGLRLMKLIVEDSKQKRGGQLLSLIHNLSSSHGDPFVASFAEKILAQVARPFYEMLKRWIYDGELIDPYHEFFITEPDPNAQPAIDHRHVATSVWEEKYKLDTAMVPSIISSEFARKVFLIGKSLNFIRNNCGDSDWVIQYSKSNSRSLDYGNTSNLSQSIDVAYRTTMSRLTNLMSTKFGLFTHLTAIKKYMLLAQGDFFDLLIESLAQHLDRPVNSMYRHNLTSQLEHAIRHSNAQYDDAEVLRRLDARMLELSSGEIGWDCFTLEYKISAPCDVVITQWANTQYLKIFNLLWRIKRVEYSLASTCKRSMTGGRGVLAAVSDKLGNDWKRSRCVVAEMVHFVNQLQYYLLFEVIEASWKKLEDALQKPEATLDDLIEAHTTYLNNITKKGLIGQQRHPVTGQQEDSLIVQVHHILKCMLAYREVIDSLYSYSVAEYTRRQQFSAKIERRTAQGKWGITEKDVLGDSRASTPTGGALLKGAQLVAEENEPSLAPSNVNLSTTDDETHLSLLRSRQLNLSAEFRSRVSMLLYDLAHQPDVDLRFLGVVMNFNEVYQPINLRRQHARRAREKREIERKAREATVSSEGPSNVSMEKDLSSSSVKT</sequence>
<dbReference type="Gene3D" id="1.20.120.1900">
    <property type="entry name" value="Gamma-tubulin complex, C-terminal domain"/>
    <property type="match status" value="1"/>
</dbReference>
<dbReference type="GO" id="GO:0005874">
    <property type="term" value="C:microtubule"/>
    <property type="evidence" value="ECO:0007669"/>
    <property type="project" value="UniProtKB-KW"/>
</dbReference>
<dbReference type="GO" id="GO:0008275">
    <property type="term" value="C:gamma-tubulin small complex"/>
    <property type="evidence" value="ECO:0007669"/>
    <property type="project" value="EnsemblFungi"/>
</dbReference>
<dbReference type="PANTHER" id="PTHR19302:SF14">
    <property type="entry name" value="GAMMA-TUBULIN COMPLEX COMPONENT 3"/>
    <property type="match status" value="1"/>
</dbReference>
<dbReference type="GO" id="GO:0000931">
    <property type="term" value="C:gamma-tubulin ring complex"/>
    <property type="evidence" value="ECO:0007669"/>
    <property type="project" value="EnsemblFungi"/>
</dbReference>
<evidence type="ECO:0000259" key="8">
    <source>
        <dbReference type="Pfam" id="PF17681"/>
    </source>
</evidence>
<dbReference type="GO" id="GO:0051011">
    <property type="term" value="F:microtubule minus-end binding"/>
    <property type="evidence" value="ECO:0007669"/>
    <property type="project" value="TreeGrafter"/>
</dbReference>
<name>A0A1C1CGP5_9EURO</name>
<feature type="region of interest" description="Disordered" evidence="6">
    <location>
        <begin position="115"/>
        <end position="214"/>
    </location>
</feature>
<dbReference type="OrthoDB" id="5860513at2759"/>
<accession>A0A1C1CGP5</accession>
<dbReference type="AlphaFoldDB" id="A0A1C1CGP5"/>
<dbReference type="GO" id="GO:0071957">
    <property type="term" value="C:old mitotic spindle pole body"/>
    <property type="evidence" value="ECO:0007669"/>
    <property type="project" value="EnsemblFungi"/>
</dbReference>
<evidence type="ECO:0000256" key="2">
    <source>
        <dbReference type="ARBA" id="ARBA00010337"/>
    </source>
</evidence>
<dbReference type="GO" id="GO:0090307">
    <property type="term" value="P:mitotic spindle assembly"/>
    <property type="evidence" value="ECO:0007669"/>
    <property type="project" value="EnsemblFungi"/>
</dbReference>
<evidence type="ECO:0000256" key="6">
    <source>
        <dbReference type="SAM" id="MobiDB-lite"/>
    </source>
</evidence>
<dbReference type="InterPro" id="IPR040457">
    <property type="entry name" value="GCP_C"/>
</dbReference>
<dbReference type="EMBL" id="LGRB01000013">
    <property type="protein sequence ID" value="OCT47637.1"/>
    <property type="molecule type" value="Genomic_DNA"/>
</dbReference>
<evidence type="ECO:0000256" key="1">
    <source>
        <dbReference type="ARBA" id="ARBA00004245"/>
    </source>
</evidence>
<organism evidence="9 10">
    <name type="scientific">Cladophialophora carrionii</name>
    <dbReference type="NCBI Taxonomy" id="86049"/>
    <lineage>
        <taxon>Eukaryota</taxon>
        <taxon>Fungi</taxon>
        <taxon>Dikarya</taxon>
        <taxon>Ascomycota</taxon>
        <taxon>Pezizomycotina</taxon>
        <taxon>Eurotiomycetes</taxon>
        <taxon>Chaetothyriomycetidae</taxon>
        <taxon>Chaetothyriales</taxon>
        <taxon>Herpotrichiellaceae</taxon>
        <taxon>Cladophialophora</taxon>
    </lineage>
</organism>
<evidence type="ECO:0000256" key="4">
    <source>
        <dbReference type="ARBA" id="ARBA00022701"/>
    </source>
</evidence>
<dbReference type="GO" id="GO:0000922">
    <property type="term" value="C:spindle pole"/>
    <property type="evidence" value="ECO:0007669"/>
    <property type="project" value="InterPro"/>
</dbReference>
<comment type="caution">
    <text evidence="9">The sequence shown here is derived from an EMBL/GenBank/DDBJ whole genome shotgun (WGS) entry which is preliminary data.</text>
</comment>
<reference evidence="10" key="1">
    <citation type="submission" date="2015-07" db="EMBL/GenBank/DDBJ databases">
        <authorList>
            <person name="Teixeira M.M."/>
            <person name="Souza R.C."/>
            <person name="Almeida L.G."/>
            <person name="Vicente V.A."/>
            <person name="de Hoog S."/>
            <person name="Bocca A.L."/>
            <person name="de Almeida S.R."/>
            <person name="Vasconcelos A.T."/>
            <person name="Felipe M.S."/>
        </authorList>
    </citation>
    <scope>NUCLEOTIDE SEQUENCE [LARGE SCALE GENOMIC DNA]</scope>
    <source>
        <strain evidence="10">KSF</strain>
    </source>
</reference>
<keyword evidence="3" id="KW-0963">Cytoplasm</keyword>
<keyword evidence="5" id="KW-0206">Cytoskeleton</keyword>
<dbReference type="GO" id="GO:0031122">
    <property type="term" value="P:cytoplasmic microtubule organization"/>
    <property type="evidence" value="ECO:0007669"/>
    <property type="project" value="EnsemblFungi"/>
</dbReference>
<feature type="region of interest" description="Disordered" evidence="6">
    <location>
        <begin position="920"/>
        <end position="958"/>
    </location>
</feature>
<feature type="compositionally biased region" description="Basic and acidic residues" evidence="6">
    <location>
        <begin position="153"/>
        <end position="163"/>
    </location>
</feature>
<dbReference type="PANTHER" id="PTHR19302">
    <property type="entry name" value="GAMMA TUBULIN COMPLEX PROTEIN"/>
    <property type="match status" value="1"/>
</dbReference>
<feature type="compositionally biased region" description="Basic and acidic residues" evidence="6">
    <location>
        <begin position="924"/>
        <end position="934"/>
    </location>
</feature>
<evidence type="ECO:0000259" key="7">
    <source>
        <dbReference type="Pfam" id="PF04130"/>
    </source>
</evidence>
<dbReference type="VEuPathDB" id="FungiDB:G647_10404"/>
<evidence type="ECO:0000256" key="3">
    <source>
        <dbReference type="ARBA" id="ARBA00022490"/>
    </source>
</evidence>
<feature type="domain" description="Gamma tubulin complex component C-terminal" evidence="7">
    <location>
        <begin position="536"/>
        <end position="909"/>
    </location>
</feature>
<keyword evidence="4" id="KW-0493">Microtubule</keyword>
<feature type="domain" description="Gamma tubulin complex component protein N-terminal" evidence="8">
    <location>
        <begin position="232"/>
        <end position="533"/>
    </location>
</feature>
<feature type="compositionally biased region" description="Basic and acidic residues" evidence="6">
    <location>
        <begin position="193"/>
        <end position="206"/>
    </location>
</feature>
<comment type="subcellular location">
    <subcellularLocation>
        <location evidence="1">Cytoplasm</location>
        <location evidence="1">Cytoskeleton</location>
    </subcellularLocation>
</comment>
<dbReference type="Pfam" id="PF17681">
    <property type="entry name" value="GCP_N_terminal"/>
    <property type="match status" value="1"/>
</dbReference>